<accession>A0A543F4Z5</accession>
<dbReference type="RefSeq" id="WP_141807464.1">
    <property type="nucleotide sequence ID" value="NZ_VFPG01000001.1"/>
</dbReference>
<dbReference type="SUPFAM" id="SSF140453">
    <property type="entry name" value="EsxAB dimer-like"/>
    <property type="match status" value="1"/>
</dbReference>
<protein>
    <submittedName>
        <fullName evidence="2">Type VII secretion system (Wss) protein ESAT-6</fullName>
    </submittedName>
</protein>
<comment type="caution">
    <text evidence="2">The sequence shown here is derived from an EMBL/GenBank/DDBJ whole genome shotgun (WGS) entry which is preliminary data.</text>
</comment>
<feature type="compositionally biased region" description="Acidic residues" evidence="1">
    <location>
        <begin position="224"/>
        <end position="239"/>
    </location>
</feature>
<evidence type="ECO:0000313" key="2">
    <source>
        <dbReference type="EMBL" id="TQM28898.1"/>
    </source>
</evidence>
<reference evidence="2 3" key="1">
    <citation type="submission" date="2019-06" db="EMBL/GenBank/DDBJ databases">
        <title>Sequencing the genomes of 1000 actinobacteria strains.</title>
        <authorList>
            <person name="Klenk H.-P."/>
        </authorList>
    </citation>
    <scope>NUCLEOTIDE SEQUENCE [LARGE SCALE GENOMIC DNA]</scope>
    <source>
        <strain evidence="2 3">DSM 103495</strain>
    </source>
</reference>
<evidence type="ECO:0000256" key="1">
    <source>
        <dbReference type="SAM" id="MobiDB-lite"/>
    </source>
</evidence>
<feature type="region of interest" description="Disordered" evidence="1">
    <location>
        <begin position="169"/>
        <end position="347"/>
    </location>
</feature>
<gene>
    <name evidence="2" type="ORF">FB390_0477</name>
</gene>
<dbReference type="EMBL" id="VFPG01000001">
    <property type="protein sequence ID" value="TQM28898.1"/>
    <property type="molecule type" value="Genomic_DNA"/>
</dbReference>
<feature type="compositionally biased region" description="Low complexity" evidence="1">
    <location>
        <begin position="292"/>
        <end position="326"/>
    </location>
</feature>
<name>A0A543F4Z5_9NOCA</name>
<feature type="compositionally biased region" description="Low complexity" evidence="1">
    <location>
        <begin position="240"/>
        <end position="260"/>
    </location>
</feature>
<proteinExistence type="predicted"/>
<dbReference type="InterPro" id="IPR038332">
    <property type="entry name" value="PPE_sf"/>
</dbReference>
<evidence type="ECO:0000313" key="3">
    <source>
        <dbReference type="Proteomes" id="UP000316331"/>
    </source>
</evidence>
<dbReference type="Gene3D" id="1.20.1260.20">
    <property type="entry name" value="PPE superfamily"/>
    <property type="match status" value="1"/>
</dbReference>
<dbReference type="AlphaFoldDB" id="A0A543F4Z5"/>
<dbReference type="OrthoDB" id="4527402at2"/>
<feature type="compositionally biased region" description="Gly residues" evidence="1">
    <location>
        <begin position="327"/>
        <end position="338"/>
    </location>
</feature>
<organism evidence="2 3">
    <name type="scientific">Nocardia bhagyanarayanae</name>
    <dbReference type="NCBI Taxonomy" id="1215925"/>
    <lineage>
        <taxon>Bacteria</taxon>
        <taxon>Bacillati</taxon>
        <taxon>Actinomycetota</taxon>
        <taxon>Actinomycetes</taxon>
        <taxon>Mycobacteriales</taxon>
        <taxon>Nocardiaceae</taxon>
        <taxon>Nocardia</taxon>
    </lineage>
</organism>
<keyword evidence="3" id="KW-1185">Reference proteome</keyword>
<sequence length="382" mass="39463">MNENEPARITDGGERPNKYKHFEISGAFNPLQPANAYSIAGRYSDLSAQWEAGVEVFNASIQKSIAGAWEGNAANNARDAIQRYTKSAHDLTTPLSNLSTRVWAAAQAIVDTNSRLPEPVEEKPWWHKDSWPWVGTNRDGVIEDRQEEAQAVMKDYYVTPFVDLDGQIPVLPKPIDPTNPLDISAPTKDTGDDDGNGNGGPTNTGVNNGDDPEGTEDPTTGEPGTEDDPTDEPTTEDTSTDPTSTDTTPSSTTPAGTDPTKPGANQPTVPTGTNPAGTPGGPGPGIPGPGTGTPSPGRGIPGTPGAPGASPAGAAAAAATPARGMAGMPGMGGLGARPGGKSEDDADHKIPEYLITMENTEELLGELPKTAPGGVIGEHPPE</sequence>
<dbReference type="InterPro" id="IPR036689">
    <property type="entry name" value="ESAT-6-like_sf"/>
</dbReference>
<feature type="compositionally biased region" description="Low complexity" evidence="1">
    <location>
        <begin position="267"/>
        <end position="277"/>
    </location>
</feature>
<dbReference type="Proteomes" id="UP000316331">
    <property type="component" value="Unassembled WGS sequence"/>
</dbReference>